<comment type="function">
    <text evidence="4">Has an important function as a repair enzyme for proteins that have been inactivated by oxidation. Catalyzes the reversible oxidation-reduction of methionine sulfoxide in proteins to methionine.</text>
</comment>
<proteinExistence type="inferred from homology"/>
<dbReference type="PANTHER" id="PTHR42799">
    <property type="entry name" value="MITOCHONDRIAL PEPTIDE METHIONINE SULFOXIDE REDUCTASE"/>
    <property type="match status" value="1"/>
</dbReference>
<keyword evidence="1 4" id="KW-0560">Oxidoreductase</keyword>
<name>A0A1I0TRW3_9RHOB</name>
<dbReference type="InterPro" id="IPR050162">
    <property type="entry name" value="MsrA_MetSO_reductase"/>
</dbReference>
<dbReference type="RefSeq" id="WP_074948097.1">
    <property type="nucleotide sequence ID" value="NZ_FOJO01000012.1"/>
</dbReference>
<reference evidence="6 7" key="1">
    <citation type="submission" date="2016-10" db="EMBL/GenBank/DDBJ databases">
        <authorList>
            <person name="de Groot N.N."/>
        </authorList>
    </citation>
    <scope>NUCLEOTIDE SEQUENCE [LARGE SCALE GENOMIC DNA]</scope>
    <source>
        <strain evidence="6 7">CGMCC 1.6117</strain>
    </source>
</reference>
<dbReference type="SUPFAM" id="SSF55068">
    <property type="entry name" value="Peptide methionine sulfoxide reductase"/>
    <property type="match status" value="1"/>
</dbReference>
<evidence type="ECO:0000256" key="3">
    <source>
        <dbReference type="ARBA" id="ARBA00048782"/>
    </source>
</evidence>
<dbReference type="InterPro" id="IPR002569">
    <property type="entry name" value="Met_Sox_Rdtase_MsrA_dom"/>
</dbReference>
<feature type="domain" description="Peptide methionine sulphoxide reductase MsrA" evidence="5">
    <location>
        <begin position="23"/>
        <end position="176"/>
    </location>
</feature>
<comment type="catalytic activity">
    <reaction evidence="2 4">
        <text>L-methionyl-[protein] + [thioredoxin]-disulfide + H2O = L-methionyl-(S)-S-oxide-[protein] + [thioredoxin]-dithiol</text>
        <dbReference type="Rhea" id="RHEA:14217"/>
        <dbReference type="Rhea" id="RHEA-COMP:10698"/>
        <dbReference type="Rhea" id="RHEA-COMP:10700"/>
        <dbReference type="Rhea" id="RHEA-COMP:12313"/>
        <dbReference type="Rhea" id="RHEA-COMP:12315"/>
        <dbReference type="ChEBI" id="CHEBI:15377"/>
        <dbReference type="ChEBI" id="CHEBI:16044"/>
        <dbReference type="ChEBI" id="CHEBI:29950"/>
        <dbReference type="ChEBI" id="CHEBI:44120"/>
        <dbReference type="ChEBI" id="CHEBI:50058"/>
        <dbReference type="EC" id="1.8.4.11"/>
    </reaction>
</comment>
<dbReference type="EC" id="1.8.4.11" evidence="4"/>
<dbReference type="AlphaFoldDB" id="A0A1I0TRW3"/>
<dbReference type="OrthoDB" id="4174719at2"/>
<dbReference type="EMBL" id="FOJO01000012">
    <property type="protein sequence ID" value="SFA54545.1"/>
    <property type="molecule type" value="Genomic_DNA"/>
</dbReference>
<evidence type="ECO:0000256" key="1">
    <source>
        <dbReference type="ARBA" id="ARBA00023002"/>
    </source>
</evidence>
<feature type="active site" evidence="4">
    <location>
        <position position="30"/>
    </location>
</feature>
<dbReference type="Pfam" id="PF01625">
    <property type="entry name" value="PMSR"/>
    <property type="match status" value="1"/>
</dbReference>
<sequence length="194" mass="21787">MNAPIHRIFDRPLDAEVPKGFDQAIFGMGCYWGVERLFWQLDGVWLTEVGFAGGNVADPSYKQVCQGTTGHAEVVRLVYDSSRISYERLLQVFWENHNPTQGNRQGNDIGSQYRSLIMYFTDSQRAAAELSRADYGNRLAVGGFSEITTEILPAGPFYPAHEDHQQYLDRYPNGYCGLRGTGIQAPLTDIAEEI</sequence>
<dbReference type="NCBIfam" id="TIGR00401">
    <property type="entry name" value="msrA"/>
    <property type="match status" value="1"/>
</dbReference>
<gene>
    <name evidence="4" type="primary">msrA</name>
    <name evidence="6" type="ORF">SAMN04487972_11260</name>
</gene>
<dbReference type="Proteomes" id="UP000182312">
    <property type="component" value="Unassembled WGS sequence"/>
</dbReference>
<evidence type="ECO:0000256" key="4">
    <source>
        <dbReference type="HAMAP-Rule" id="MF_01401"/>
    </source>
</evidence>
<dbReference type="GO" id="GO:0008113">
    <property type="term" value="F:peptide-methionine (S)-S-oxide reductase activity"/>
    <property type="evidence" value="ECO:0007669"/>
    <property type="project" value="UniProtKB-UniRule"/>
</dbReference>
<dbReference type="Gene3D" id="3.30.1060.10">
    <property type="entry name" value="Peptide methionine sulphoxide reductase MsrA"/>
    <property type="match status" value="1"/>
</dbReference>
<evidence type="ECO:0000313" key="7">
    <source>
        <dbReference type="Proteomes" id="UP000182312"/>
    </source>
</evidence>
<evidence type="ECO:0000313" key="6">
    <source>
        <dbReference type="EMBL" id="SFA54545.1"/>
    </source>
</evidence>
<protein>
    <recommendedName>
        <fullName evidence="4">Peptide methionine sulfoxide reductase MsrA</fullName>
        <shortName evidence="4">Protein-methionine-S-oxide reductase</shortName>
        <ecNumber evidence="4">1.8.4.11</ecNumber>
    </recommendedName>
    <alternativeName>
        <fullName evidence="4">Peptide-methionine (S)-S-oxide reductase</fullName>
        <shortName evidence="4">Peptide Met(O) reductase</shortName>
    </alternativeName>
</protein>
<dbReference type="GO" id="GO:0033744">
    <property type="term" value="F:L-methionine:thioredoxin-disulfide S-oxidoreductase activity"/>
    <property type="evidence" value="ECO:0007669"/>
    <property type="project" value="RHEA"/>
</dbReference>
<dbReference type="InterPro" id="IPR036509">
    <property type="entry name" value="Met_Sox_Rdtase_MsrA_sf"/>
</dbReference>
<accession>A0A1I0TRW3</accession>
<organism evidence="6 7">
    <name type="scientific">Paracoccus halophilus</name>
    <dbReference type="NCBI Taxonomy" id="376733"/>
    <lineage>
        <taxon>Bacteria</taxon>
        <taxon>Pseudomonadati</taxon>
        <taxon>Pseudomonadota</taxon>
        <taxon>Alphaproteobacteria</taxon>
        <taxon>Rhodobacterales</taxon>
        <taxon>Paracoccaceae</taxon>
        <taxon>Paracoccus</taxon>
    </lineage>
</organism>
<dbReference type="GO" id="GO:0034599">
    <property type="term" value="P:cellular response to oxidative stress"/>
    <property type="evidence" value="ECO:0007669"/>
    <property type="project" value="TreeGrafter"/>
</dbReference>
<dbReference type="PANTHER" id="PTHR42799:SF2">
    <property type="entry name" value="MITOCHONDRIAL PEPTIDE METHIONINE SULFOXIDE REDUCTASE"/>
    <property type="match status" value="1"/>
</dbReference>
<evidence type="ECO:0000259" key="5">
    <source>
        <dbReference type="Pfam" id="PF01625"/>
    </source>
</evidence>
<comment type="similarity">
    <text evidence="4">Belongs to the MsrA Met sulfoxide reductase family.</text>
</comment>
<comment type="catalytic activity">
    <reaction evidence="3 4">
        <text>[thioredoxin]-disulfide + L-methionine + H2O = L-methionine (S)-S-oxide + [thioredoxin]-dithiol</text>
        <dbReference type="Rhea" id="RHEA:19993"/>
        <dbReference type="Rhea" id="RHEA-COMP:10698"/>
        <dbReference type="Rhea" id="RHEA-COMP:10700"/>
        <dbReference type="ChEBI" id="CHEBI:15377"/>
        <dbReference type="ChEBI" id="CHEBI:29950"/>
        <dbReference type="ChEBI" id="CHEBI:50058"/>
        <dbReference type="ChEBI" id="CHEBI:57844"/>
        <dbReference type="ChEBI" id="CHEBI:58772"/>
        <dbReference type="EC" id="1.8.4.11"/>
    </reaction>
</comment>
<dbReference type="HAMAP" id="MF_01401">
    <property type="entry name" value="MsrA"/>
    <property type="match status" value="1"/>
</dbReference>
<evidence type="ECO:0000256" key="2">
    <source>
        <dbReference type="ARBA" id="ARBA00047806"/>
    </source>
</evidence>
<dbReference type="GO" id="GO:0005737">
    <property type="term" value="C:cytoplasm"/>
    <property type="evidence" value="ECO:0007669"/>
    <property type="project" value="TreeGrafter"/>
</dbReference>